<dbReference type="PANTHER" id="PTHR43353:SF3">
    <property type="entry name" value="ALDEHYDE DEHYDROGENASE-RELATED"/>
    <property type="match status" value="1"/>
</dbReference>
<dbReference type="InterPro" id="IPR044151">
    <property type="entry name" value="ALDH_KGSADH"/>
</dbReference>
<dbReference type="Gene3D" id="3.40.605.10">
    <property type="entry name" value="Aldehyde Dehydrogenase, Chain A, domain 1"/>
    <property type="match status" value="1"/>
</dbReference>
<dbReference type="InterPro" id="IPR016162">
    <property type="entry name" value="Ald_DH_N"/>
</dbReference>
<keyword evidence="4" id="KW-1185">Reference proteome</keyword>
<organism evidence="3 4">
    <name type="scientific">Gilvimarinus gilvus</name>
    <dbReference type="NCBI Taxonomy" id="3058038"/>
    <lineage>
        <taxon>Bacteria</taxon>
        <taxon>Pseudomonadati</taxon>
        <taxon>Pseudomonadota</taxon>
        <taxon>Gammaproteobacteria</taxon>
        <taxon>Cellvibrionales</taxon>
        <taxon>Cellvibrionaceae</taxon>
        <taxon>Gilvimarinus</taxon>
    </lineage>
</organism>
<evidence type="ECO:0000259" key="2">
    <source>
        <dbReference type="Pfam" id="PF00171"/>
    </source>
</evidence>
<reference evidence="3 4" key="1">
    <citation type="submission" date="2023-11" db="EMBL/GenBank/DDBJ databases">
        <title>Gilvimarinus fulvus sp. nov., isolated from the surface of Kelp.</title>
        <authorList>
            <person name="Sun Y.Y."/>
            <person name="Gong Y."/>
            <person name="Du Z.J."/>
        </authorList>
    </citation>
    <scope>NUCLEOTIDE SEQUENCE [LARGE SCALE GENOMIC DNA]</scope>
    <source>
        <strain evidence="3 4">SDUM040013</strain>
    </source>
</reference>
<dbReference type="Pfam" id="PF00171">
    <property type="entry name" value="Aldedh"/>
    <property type="match status" value="1"/>
</dbReference>
<feature type="domain" description="Aldehyde dehydrogenase" evidence="2">
    <location>
        <begin position="13"/>
        <end position="430"/>
    </location>
</feature>
<dbReference type="InterPro" id="IPR016163">
    <property type="entry name" value="Ald_DH_C"/>
</dbReference>
<evidence type="ECO:0000256" key="1">
    <source>
        <dbReference type="ARBA" id="ARBA00023002"/>
    </source>
</evidence>
<dbReference type="RefSeq" id="WP_302722102.1">
    <property type="nucleotide sequence ID" value="NZ_JAULRU010000430.1"/>
</dbReference>
<dbReference type="CDD" id="cd07129">
    <property type="entry name" value="ALDH_KGSADH"/>
    <property type="match status" value="1"/>
</dbReference>
<sequence length="532" mass="55910">MSVTGNLYFNGRWQSGEGGQYQAENPATGLPIDPVLTKASEAQVSEALAAAQRALAPYQQTSPVDRASFLNAIADEIMALGDQLTERVCQETGYPKMRAEGERARTCGQLRMFADFVAKGDHLDARIDTADAARKPAPKPDTRYCNQALGPVAVFGASNFPLAFSVAGGDTASALAAGCPVIVKGHSSHPGTCELVAQAIARAALSCHMPPGVFSLVMGEGRQVGSALVAAPEIKAVGFTGSLQGGMALHKLANTRQEPIPVFAEMGSLNPVVLLPQALDSNCTGIAEGFVGSLTLGVGQFCVNPGVVLALDTPELEEFFTATCSALAQVDSGIMLNQRICDAYTQSTEALQNTNGVTILASGQATGNSAGYPAQAMLARTSAENFISNVSLREEIFGPVSLVVVCRDQDELMAAISCLSGQLTGTIHAAEGELDNYQDLTDCLRARVGRLVFNGFPTGVEVCPSMVHGGPFPASTDTRFTSVGTAAIERFLRPVCFQDAPNCVLPDALKDDNPLNIVRRVNNNLTQDPVTR</sequence>
<proteinExistence type="predicted"/>
<dbReference type="InterPro" id="IPR016161">
    <property type="entry name" value="Ald_DH/histidinol_DH"/>
</dbReference>
<name>A0ABU4S0D6_9GAMM</name>
<accession>A0ABU4S0D6</accession>
<dbReference type="Gene3D" id="3.40.309.10">
    <property type="entry name" value="Aldehyde Dehydrogenase, Chain A, domain 2"/>
    <property type="match status" value="1"/>
</dbReference>
<evidence type="ECO:0000313" key="3">
    <source>
        <dbReference type="EMBL" id="MDX6850617.1"/>
    </source>
</evidence>
<evidence type="ECO:0000313" key="4">
    <source>
        <dbReference type="Proteomes" id="UP001273505"/>
    </source>
</evidence>
<keyword evidence="1" id="KW-0560">Oxidoreductase</keyword>
<dbReference type="PANTHER" id="PTHR43353">
    <property type="entry name" value="SUCCINATE-SEMIALDEHYDE DEHYDROGENASE, MITOCHONDRIAL"/>
    <property type="match status" value="1"/>
</dbReference>
<dbReference type="InterPro" id="IPR050740">
    <property type="entry name" value="Aldehyde_DH_Superfamily"/>
</dbReference>
<comment type="caution">
    <text evidence="3">The sequence shown here is derived from an EMBL/GenBank/DDBJ whole genome shotgun (WGS) entry which is preliminary data.</text>
</comment>
<dbReference type="SUPFAM" id="SSF53720">
    <property type="entry name" value="ALDH-like"/>
    <property type="match status" value="1"/>
</dbReference>
<dbReference type="EMBL" id="JAXAFO010000027">
    <property type="protein sequence ID" value="MDX6850617.1"/>
    <property type="molecule type" value="Genomic_DNA"/>
</dbReference>
<protein>
    <submittedName>
        <fullName evidence="3">Aldehyde dehydrogenase (NADP(+))</fullName>
    </submittedName>
</protein>
<dbReference type="Proteomes" id="UP001273505">
    <property type="component" value="Unassembled WGS sequence"/>
</dbReference>
<dbReference type="InterPro" id="IPR015590">
    <property type="entry name" value="Aldehyde_DH_dom"/>
</dbReference>
<gene>
    <name evidence="3" type="ORF">SCD92_14690</name>
</gene>